<dbReference type="InterPro" id="IPR005645">
    <property type="entry name" value="FSH-like_dom"/>
</dbReference>
<dbReference type="Proteomes" id="UP001465668">
    <property type="component" value="Unassembled WGS sequence"/>
</dbReference>
<dbReference type="SUPFAM" id="SSF53474">
    <property type="entry name" value="alpha/beta-Hydrolases"/>
    <property type="match status" value="1"/>
</dbReference>
<evidence type="ECO:0000256" key="1">
    <source>
        <dbReference type="ARBA" id="ARBA00022801"/>
    </source>
</evidence>
<dbReference type="Pfam" id="PF03959">
    <property type="entry name" value="FSH1"/>
    <property type="match status" value="1"/>
</dbReference>
<proteinExistence type="predicted"/>
<dbReference type="Gene3D" id="3.40.50.1820">
    <property type="entry name" value="alpha/beta hydrolase"/>
    <property type="match status" value="1"/>
</dbReference>
<organism evidence="3 4">
    <name type="scientific">Seiridium cardinale</name>
    <dbReference type="NCBI Taxonomy" id="138064"/>
    <lineage>
        <taxon>Eukaryota</taxon>
        <taxon>Fungi</taxon>
        <taxon>Dikarya</taxon>
        <taxon>Ascomycota</taxon>
        <taxon>Pezizomycotina</taxon>
        <taxon>Sordariomycetes</taxon>
        <taxon>Xylariomycetidae</taxon>
        <taxon>Amphisphaeriales</taxon>
        <taxon>Sporocadaceae</taxon>
        <taxon>Seiridium</taxon>
    </lineage>
</organism>
<evidence type="ECO:0000313" key="4">
    <source>
        <dbReference type="Proteomes" id="UP001465668"/>
    </source>
</evidence>
<feature type="domain" description="Serine hydrolase" evidence="2">
    <location>
        <begin position="3"/>
        <end position="268"/>
    </location>
</feature>
<dbReference type="PANTHER" id="PTHR48070:SF4">
    <property type="entry name" value="ESTERASE ALNB"/>
    <property type="match status" value="1"/>
</dbReference>
<comment type="caution">
    <text evidence="3">The sequence shown here is derived from an EMBL/GenBank/DDBJ whole genome shotgun (WGS) entry which is preliminary data.</text>
</comment>
<reference evidence="3 4" key="1">
    <citation type="submission" date="2024-02" db="EMBL/GenBank/DDBJ databases">
        <title>First draft genome assembly of two strains of Seiridium cardinale.</title>
        <authorList>
            <person name="Emiliani G."/>
            <person name="Scali E."/>
        </authorList>
    </citation>
    <scope>NUCLEOTIDE SEQUENCE [LARGE SCALE GENOMIC DNA]</scope>
    <source>
        <strain evidence="3 4">BM-138-000479</strain>
    </source>
</reference>
<protein>
    <submittedName>
        <fullName evidence="3">Serine hydrolase FSH domain-containing protein</fullName>
    </submittedName>
</protein>
<dbReference type="PANTHER" id="PTHR48070">
    <property type="entry name" value="ESTERASE OVCA2"/>
    <property type="match status" value="1"/>
</dbReference>
<accession>A0ABR2XMM1</accession>
<dbReference type="EMBL" id="JARVKM010000037">
    <property type="protein sequence ID" value="KAK9774992.1"/>
    <property type="molecule type" value="Genomic_DNA"/>
</dbReference>
<keyword evidence="1 3" id="KW-0378">Hydrolase</keyword>
<name>A0ABR2XMM1_9PEZI</name>
<evidence type="ECO:0000313" key="3">
    <source>
        <dbReference type="EMBL" id="KAK9774992.1"/>
    </source>
</evidence>
<keyword evidence="4" id="KW-1185">Reference proteome</keyword>
<dbReference type="InterPro" id="IPR050593">
    <property type="entry name" value="LovG"/>
</dbReference>
<dbReference type="GO" id="GO:0016787">
    <property type="term" value="F:hydrolase activity"/>
    <property type="evidence" value="ECO:0007669"/>
    <property type="project" value="UniProtKB-KW"/>
</dbReference>
<dbReference type="InterPro" id="IPR029058">
    <property type="entry name" value="AB_hydrolase_fold"/>
</dbReference>
<evidence type="ECO:0000259" key="2">
    <source>
        <dbReference type="Pfam" id="PF03959"/>
    </source>
</evidence>
<sequence length="295" mass="31952">MDVKVLALHGVGSSAVVLEQQLAPLIQDLGASYKFTFLDGSVSCERGPGMPPWSPGPFYSYSTGYSPSEMKEALDDLHEFICETGPYDGVCGFSQGASIAAAYILARQKQAPDGPAPFSFAVFFSSVAACSPEEGCYRELVGGLVKTCLTIPAFTVSLGNAEIANLDSDEKTFVDYMALTCHAIKCIGIRQPAIDLDCFQHVDRVPRLIHPRLVEERINIPTVHVTGKKDLEFMVAQSLVLQQLCNPQSALVHRHGQGHAIPTKITDIKAITASIGRVAEQGRHLAAMKHILQRL</sequence>
<gene>
    <name evidence="3" type="ORF">SCAR479_08266</name>
</gene>